<accession>A0A4S8F129</accession>
<keyword evidence="4" id="KW-1185">Reference proteome</keyword>
<sequence length="696" mass="75702">MVVGTPTHATVNTANTPVCQEDAICSPYFVLPSGDPALDALPLKSTDVQVTISGVIAEVTVNQTYRNEGTRTIEARYVFPGSSQSAVHALQMRLGDRVVRAEIREKQQALAHYAQAKAEGKTAALLQQHRPNVFEMNLANIVPGDEIEVELKYTELLVPTDGQYDFVFPTVVGPRYNSPQAAQAGPDGNDRPFAQAIAPPQITKKDTTQQSKEPTFHLSVVLNAPMSIALLQSPSHQIETEFAHHNARANITLGTQDLASQPRDFILHYQLAGQSIASGVLLYQGEKAGDDNYFLAMIEPPKTVSAPQITPRDYIFVVDISGSMNGFPLETAKTMLRELIGSLRPSDTFNVMLFSGNNQMLSPASVPATKANIEQALKTIDLSYGSGSTELIPALRRAIDMPKADNVSRSIIVVTDGYVSVENEAYALVRNNLHRANVFAFGIGSSVNRHLIESLARAGMGEPFVITQPKQARAQARRFRAMVERPVLTHIQASFTGIDAYDLVPAQIPDVMAQRPVVIMGKWRAPQQGKPLGQLILTGHSADGAYEMHLPFTQSLPTGKTTQNQTNQAMPTNTNAALRLLWARQQIASLSDQQALTGGSEWKAAITQLGLDYSLLTPYTSFLAVDERVRTHTPDDTLTVEQPNPLPEGVSTLAVAGQAVPSTPEPGTWGSLALVVSLIAVLARHRKRQQRGTYTR</sequence>
<evidence type="ECO:0000313" key="3">
    <source>
        <dbReference type="EMBL" id="THT99974.1"/>
    </source>
</evidence>
<dbReference type="SMART" id="SM00609">
    <property type="entry name" value="VIT"/>
    <property type="match status" value="1"/>
</dbReference>
<evidence type="ECO:0000259" key="1">
    <source>
        <dbReference type="PROSITE" id="PS50234"/>
    </source>
</evidence>
<feature type="domain" description="VWFA" evidence="1">
    <location>
        <begin position="313"/>
        <end position="491"/>
    </location>
</feature>
<proteinExistence type="predicted"/>
<dbReference type="EMBL" id="STFG01000012">
    <property type="protein sequence ID" value="THT99974.1"/>
    <property type="molecule type" value="Genomic_DNA"/>
</dbReference>
<dbReference type="SMART" id="SM00327">
    <property type="entry name" value="VWA"/>
    <property type="match status" value="1"/>
</dbReference>
<dbReference type="PROSITE" id="PS51468">
    <property type="entry name" value="VIT"/>
    <property type="match status" value="1"/>
</dbReference>
<evidence type="ECO:0000259" key="2">
    <source>
        <dbReference type="PROSITE" id="PS51468"/>
    </source>
</evidence>
<feature type="domain" description="VIT" evidence="2">
    <location>
        <begin position="27"/>
        <end position="155"/>
    </location>
</feature>
<dbReference type="SUPFAM" id="SSF53300">
    <property type="entry name" value="vWA-like"/>
    <property type="match status" value="1"/>
</dbReference>
<dbReference type="PROSITE" id="PS50234">
    <property type="entry name" value="VWFA"/>
    <property type="match status" value="1"/>
</dbReference>
<dbReference type="Proteomes" id="UP000308917">
    <property type="component" value="Unassembled WGS sequence"/>
</dbReference>
<dbReference type="OrthoDB" id="9784383at2"/>
<dbReference type="InterPro" id="IPR036465">
    <property type="entry name" value="vWFA_dom_sf"/>
</dbReference>
<comment type="caution">
    <text evidence="3">The sequence shown here is derived from an EMBL/GenBank/DDBJ whole genome shotgun (WGS) entry which is preliminary data.</text>
</comment>
<dbReference type="AlphaFoldDB" id="A0A4S8F129"/>
<dbReference type="Pfam" id="PF13768">
    <property type="entry name" value="VWA_3"/>
    <property type="match status" value="1"/>
</dbReference>
<gene>
    <name evidence="3" type="ORF">E9531_11180</name>
</gene>
<dbReference type="InterPro" id="IPR002035">
    <property type="entry name" value="VWF_A"/>
</dbReference>
<dbReference type="PANTHER" id="PTHR45737">
    <property type="entry name" value="VON WILLEBRAND FACTOR A DOMAIN-CONTAINING PROTEIN 5A"/>
    <property type="match status" value="1"/>
</dbReference>
<name>A0A4S8F129_9BURK</name>
<organism evidence="3 4">
    <name type="scientific">Lampropedia puyangensis</name>
    <dbReference type="NCBI Taxonomy" id="1330072"/>
    <lineage>
        <taxon>Bacteria</taxon>
        <taxon>Pseudomonadati</taxon>
        <taxon>Pseudomonadota</taxon>
        <taxon>Betaproteobacteria</taxon>
        <taxon>Burkholderiales</taxon>
        <taxon>Comamonadaceae</taxon>
        <taxon>Lampropedia</taxon>
    </lineage>
</organism>
<protein>
    <submittedName>
        <fullName evidence="3">VWA domain-containing protein</fullName>
    </submittedName>
</protein>
<dbReference type="PANTHER" id="PTHR45737:SF6">
    <property type="entry name" value="VON WILLEBRAND FACTOR A DOMAIN-CONTAINING PROTEIN 5A"/>
    <property type="match status" value="1"/>
</dbReference>
<reference evidence="3 4" key="1">
    <citation type="journal article" date="2015" name="Antonie Van Leeuwenhoek">
        <title>Lampropedia puyangensis sp. nov., isolated from symptomatic bark of Populus ? euramericana canker and emended description of Lampropedia hyalina (Ehrenberg 1832) Lee et al. 2004.</title>
        <authorList>
            <person name="Li Y."/>
            <person name="Wang T."/>
            <person name="Piao C.G."/>
            <person name="Wang L.F."/>
            <person name="Tian G.Z."/>
            <person name="Zhu T.H."/>
            <person name="Guo M.W."/>
        </authorList>
    </citation>
    <scope>NUCLEOTIDE SEQUENCE [LARGE SCALE GENOMIC DNA]</scope>
    <source>
        <strain evidence="3 4">2-bin</strain>
    </source>
</reference>
<dbReference type="Gene3D" id="3.40.50.410">
    <property type="entry name" value="von Willebrand factor, type A domain"/>
    <property type="match status" value="1"/>
</dbReference>
<evidence type="ECO:0000313" key="4">
    <source>
        <dbReference type="Proteomes" id="UP000308917"/>
    </source>
</evidence>
<dbReference type="Pfam" id="PF08487">
    <property type="entry name" value="VIT"/>
    <property type="match status" value="1"/>
</dbReference>
<dbReference type="InterPro" id="IPR013694">
    <property type="entry name" value="VIT"/>
</dbReference>